<reference evidence="2" key="1">
    <citation type="journal article" date="2011" name="PLoS Genet.">
        <title>Parallel evolution of a type IV secretion system in radiating lineages of the host-restricted bacterial pathogen Bartonella.</title>
        <authorList>
            <person name="Engel P."/>
            <person name="Salzburger W."/>
            <person name="Liesch M."/>
            <person name="Chang C.C."/>
            <person name="Maruyama S."/>
            <person name="Lanz C."/>
            <person name="Calteau A."/>
            <person name="Lajus A."/>
            <person name="Medigue C."/>
            <person name="Schuster S.C."/>
            <person name="Dehio C."/>
        </authorList>
    </citation>
    <scope>NUCLEOTIDE SEQUENCE</scope>
    <source>
        <strain evidence="2">R1</strain>
    </source>
</reference>
<dbReference type="Proteomes" id="UP000190811">
    <property type="component" value="Chromosome"/>
</dbReference>
<accession>E6Z1D5</accession>
<dbReference type="EMBL" id="CP019789">
    <property type="protein sequence ID" value="AQX31318.1"/>
    <property type="molecule type" value="Genomic_DNA"/>
</dbReference>
<dbReference type="EMBL" id="FN645524">
    <property type="protein sequence ID" value="CBI82923.1"/>
    <property type="molecule type" value="Genomic_DNA"/>
</dbReference>
<reference evidence="3" key="2">
    <citation type="journal article" date="2017" name="Genome Biol. Evol.">
        <title>Evolutionary Dynamics of Pathoadaptation Revealed by Three Independent Acquisitions of the VirB/D4 Type IV Secretion System in Bartonella.</title>
        <authorList>
            <person name="Harms A."/>
            <person name="Segers F.H."/>
            <person name="Quebatte M."/>
            <person name="Mistl C."/>
            <person name="Manfredi P."/>
            <person name="Korner J."/>
            <person name="Chomel B.B."/>
            <person name="Kosoy M."/>
            <person name="Maruyama S."/>
            <person name="Engel P."/>
            <person name="Dehio C."/>
        </authorList>
    </citation>
    <scope>NUCLEOTIDE SEQUENCE [LARGE SCALE GENOMIC DNA]</scope>
    <source>
        <strain evidence="3">R1</strain>
    </source>
</reference>
<sequence length="67" mass="7354">MGTAFVRVVEECLGGEVERVVGDGERDECVRGVRRRRCKVKGMFGKEMLGVVGCFSKGDLGVFWGGR</sequence>
<name>E6Z1D5_BARSR</name>
<protein>
    <submittedName>
        <fullName evidence="2">Uncharacterized protein</fullName>
    </submittedName>
</protein>
<evidence type="ECO:0000313" key="3">
    <source>
        <dbReference type="Proteomes" id="UP000190811"/>
    </source>
</evidence>
<reference evidence="1" key="3">
    <citation type="submission" date="2017-02" db="EMBL/GenBank/DDBJ databases">
        <title>Evolutionary dynamics of pathoadaptation revealed by three independent acquisitions of the VirB/D4 type IV secretion system in Bartonella.</title>
        <authorList>
            <person name="Harms A."/>
            <person name="Segers F.H.I.D."/>
            <person name="Quebatte M."/>
            <person name="Mistl C."/>
            <person name="Manfredi P."/>
            <person name="Koerner J."/>
            <person name="Chomel B."/>
            <person name="Kosoy M."/>
            <person name="Maruyama S."/>
            <person name="Engel P."/>
            <person name="Dehio C."/>
        </authorList>
    </citation>
    <scope>NUCLEOTIDE SEQUENCE [LARGE SCALE GENOMIC DNA]</scope>
    <source>
        <strain evidence="1">R1</strain>
    </source>
</reference>
<gene>
    <name evidence="2" type="ORF">BARSC_190196</name>
    <name evidence="1" type="ORF">BscR1v2_014110</name>
</gene>
<organism evidence="2">
    <name type="scientific">Bartonella schoenbuchensis (strain DSM 13525 / NCTC 13165 / R1)</name>
    <dbReference type="NCBI Taxonomy" id="687861"/>
    <lineage>
        <taxon>Bacteria</taxon>
        <taxon>Pseudomonadati</taxon>
        <taxon>Pseudomonadota</taxon>
        <taxon>Alphaproteobacteria</taxon>
        <taxon>Hyphomicrobiales</taxon>
        <taxon>Bartonellaceae</taxon>
        <taxon>Bartonella</taxon>
    </lineage>
</organism>
<dbReference type="STRING" id="687861.BscR1v2_014110"/>
<evidence type="ECO:0000313" key="2">
    <source>
        <dbReference type="EMBL" id="CBI82923.1"/>
    </source>
</evidence>
<proteinExistence type="predicted"/>
<evidence type="ECO:0000313" key="1">
    <source>
        <dbReference type="EMBL" id="AQX31318.1"/>
    </source>
</evidence>
<dbReference type="RefSeq" id="WP_078690158.1">
    <property type="nucleotide sequence ID" value="NZ_CP019789.1"/>
</dbReference>
<dbReference type="AlphaFoldDB" id="E6Z1D5"/>